<reference evidence="2" key="2">
    <citation type="journal article" date="2015" name="Data Brief">
        <title>Shoot transcriptome of the giant reed, Arundo donax.</title>
        <authorList>
            <person name="Barrero R.A."/>
            <person name="Guerrero F.D."/>
            <person name="Moolhuijzen P."/>
            <person name="Goolsby J.A."/>
            <person name="Tidwell J."/>
            <person name="Bellgard S.E."/>
            <person name="Bellgard M.I."/>
        </authorList>
    </citation>
    <scope>NUCLEOTIDE SEQUENCE</scope>
    <source>
        <tissue evidence="2">Shoot tissue taken approximately 20 cm above the soil surface</tissue>
    </source>
</reference>
<keyword evidence="1" id="KW-0472">Membrane</keyword>
<proteinExistence type="predicted"/>
<organism evidence="2">
    <name type="scientific">Arundo donax</name>
    <name type="common">Giant reed</name>
    <name type="synonym">Donax arundinaceus</name>
    <dbReference type="NCBI Taxonomy" id="35708"/>
    <lineage>
        <taxon>Eukaryota</taxon>
        <taxon>Viridiplantae</taxon>
        <taxon>Streptophyta</taxon>
        <taxon>Embryophyta</taxon>
        <taxon>Tracheophyta</taxon>
        <taxon>Spermatophyta</taxon>
        <taxon>Magnoliopsida</taxon>
        <taxon>Liliopsida</taxon>
        <taxon>Poales</taxon>
        <taxon>Poaceae</taxon>
        <taxon>PACMAD clade</taxon>
        <taxon>Arundinoideae</taxon>
        <taxon>Arundineae</taxon>
        <taxon>Arundo</taxon>
    </lineage>
</organism>
<keyword evidence="1" id="KW-1133">Transmembrane helix</keyword>
<name>A0A0A9BZE4_ARUDO</name>
<reference evidence="2" key="1">
    <citation type="submission" date="2014-09" db="EMBL/GenBank/DDBJ databases">
        <authorList>
            <person name="Magalhaes I.L.F."/>
            <person name="Oliveira U."/>
            <person name="Santos F.R."/>
            <person name="Vidigal T.H.D.A."/>
            <person name="Brescovit A.D."/>
            <person name="Santos A.J."/>
        </authorList>
    </citation>
    <scope>NUCLEOTIDE SEQUENCE</scope>
    <source>
        <tissue evidence="2">Shoot tissue taken approximately 20 cm above the soil surface</tissue>
    </source>
</reference>
<protein>
    <submittedName>
        <fullName evidence="2">Wx1</fullName>
    </submittedName>
</protein>
<dbReference type="EMBL" id="GBRH01230322">
    <property type="protein sequence ID" value="JAD67573.1"/>
    <property type="molecule type" value="Transcribed_RNA"/>
</dbReference>
<accession>A0A0A9BZE4</accession>
<evidence type="ECO:0000256" key="1">
    <source>
        <dbReference type="SAM" id="Phobius"/>
    </source>
</evidence>
<evidence type="ECO:0000313" key="2">
    <source>
        <dbReference type="EMBL" id="JAD67573.1"/>
    </source>
</evidence>
<feature type="transmembrane region" description="Helical" evidence="1">
    <location>
        <begin position="38"/>
        <end position="59"/>
    </location>
</feature>
<dbReference type="AlphaFoldDB" id="A0A0A9BZE4"/>
<keyword evidence="1" id="KW-0812">Transmembrane</keyword>
<sequence length="97" mass="10005">MAAAMTSGPFCSSSLPTNATSGIFRSTGRPTSACNASLLSAFAVTAVAASYLTVMYLSLLGSHSLTSMPLTIPVIPVRRMMLSSSQPLASPEMSSWA</sequence>